<comment type="similarity">
    <text evidence="1">Belongs to the bacterial solute-binding protein 1 family.</text>
</comment>
<reference evidence="5 6" key="1">
    <citation type="submission" date="2019-06" db="EMBL/GenBank/DDBJ databases">
        <authorList>
            <person name="Livingstone P."/>
            <person name="Whitworth D."/>
        </authorList>
    </citation>
    <scope>NUCLEOTIDE SEQUENCE [LARGE SCALE GENOMIC DNA]</scope>
    <source>
        <strain evidence="5 6">AM401</strain>
    </source>
</reference>
<evidence type="ECO:0000256" key="3">
    <source>
        <dbReference type="ARBA" id="ARBA00022729"/>
    </source>
</evidence>
<comment type="caution">
    <text evidence="5">The sequence shown here is derived from an EMBL/GenBank/DDBJ whole genome shotgun (WGS) entry which is preliminary data.</text>
</comment>
<dbReference type="SUPFAM" id="SSF53850">
    <property type="entry name" value="Periplasmic binding protein-like II"/>
    <property type="match status" value="1"/>
</dbReference>
<gene>
    <name evidence="5" type="ORF">FJV41_46245</name>
</gene>
<dbReference type="RefSeq" id="WP_141649017.1">
    <property type="nucleotide sequence ID" value="NZ_VIFM01000388.1"/>
</dbReference>
<evidence type="ECO:0000313" key="6">
    <source>
        <dbReference type="Proteomes" id="UP000315369"/>
    </source>
</evidence>
<keyword evidence="3 4" id="KW-0732">Signal</keyword>
<dbReference type="OrthoDB" id="9798191at2"/>
<dbReference type="Gene3D" id="3.40.190.10">
    <property type="entry name" value="Periplasmic binding protein-like II"/>
    <property type="match status" value="1"/>
</dbReference>
<evidence type="ECO:0000256" key="2">
    <source>
        <dbReference type="ARBA" id="ARBA00022448"/>
    </source>
</evidence>
<accession>A0A540WJD4</accession>
<evidence type="ECO:0008006" key="7">
    <source>
        <dbReference type="Google" id="ProtNLM"/>
    </source>
</evidence>
<dbReference type="GO" id="GO:0015768">
    <property type="term" value="P:maltose transport"/>
    <property type="evidence" value="ECO:0007669"/>
    <property type="project" value="TreeGrafter"/>
</dbReference>
<dbReference type="GO" id="GO:0042956">
    <property type="term" value="P:maltodextrin transmembrane transport"/>
    <property type="evidence" value="ECO:0007669"/>
    <property type="project" value="TreeGrafter"/>
</dbReference>
<dbReference type="EMBL" id="VIFM01000388">
    <property type="protein sequence ID" value="TQF09130.1"/>
    <property type="molecule type" value="Genomic_DNA"/>
</dbReference>
<organism evidence="5 6">
    <name type="scientific">Myxococcus llanfairpwllgwyngyllgogerychwyrndrobwllllantysiliogogogochensis</name>
    <dbReference type="NCBI Taxonomy" id="2590453"/>
    <lineage>
        <taxon>Bacteria</taxon>
        <taxon>Pseudomonadati</taxon>
        <taxon>Myxococcota</taxon>
        <taxon>Myxococcia</taxon>
        <taxon>Myxococcales</taxon>
        <taxon>Cystobacterineae</taxon>
        <taxon>Myxococcaceae</taxon>
        <taxon>Myxococcus</taxon>
    </lineage>
</organism>
<keyword evidence="6" id="KW-1185">Reference proteome</keyword>
<dbReference type="GO" id="GO:1901982">
    <property type="term" value="F:maltose binding"/>
    <property type="evidence" value="ECO:0007669"/>
    <property type="project" value="TreeGrafter"/>
</dbReference>
<evidence type="ECO:0000256" key="1">
    <source>
        <dbReference type="ARBA" id="ARBA00008520"/>
    </source>
</evidence>
<dbReference type="PANTHER" id="PTHR30061">
    <property type="entry name" value="MALTOSE-BINDING PERIPLASMIC PROTEIN"/>
    <property type="match status" value="1"/>
</dbReference>
<dbReference type="PANTHER" id="PTHR30061:SF50">
    <property type="entry name" value="MALTOSE_MALTODEXTRIN-BINDING PERIPLASMIC PROTEIN"/>
    <property type="match status" value="1"/>
</dbReference>
<dbReference type="Proteomes" id="UP000315369">
    <property type="component" value="Unassembled WGS sequence"/>
</dbReference>
<name>A0A540WJD4_9BACT</name>
<evidence type="ECO:0000256" key="4">
    <source>
        <dbReference type="SAM" id="SignalP"/>
    </source>
</evidence>
<protein>
    <recommendedName>
        <fullName evidence="7">Extracellular solute-binding protein</fullName>
    </recommendedName>
</protein>
<keyword evidence="2" id="KW-0813">Transport</keyword>
<feature type="signal peptide" evidence="4">
    <location>
        <begin position="1"/>
        <end position="24"/>
    </location>
</feature>
<dbReference type="AlphaFoldDB" id="A0A540WJD4"/>
<feature type="chain" id="PRO_5021712139" description="Extracellular solute-binding protein" evidence="4">
    <location>
        <begin position="25"/>
        <end position="387"/>
    </location>
</feature>
<proteinExistence type="inferred from homology"/>
<evidence type="ECO:0000313" key="5">
    <source>
        <dbReference type="EMBL" id="TQF09130.1"/>
    </source>
</evidence>
<dbReference type="GO" id="GO:0055052">
    <property type="term" value="C:ATP-binding cassette (ABC) transporter complex, substrate-binding subunit-containing"/>
    <property type="evidence" value="ECO:0007669"/>
    <property type="project" value="TreeGrafter"/>
</dbReference>
<sequence>MRTVILKWVLLVTCLQGPLASAQAQISVWHALNGQTEAAFNSSVQRFEDNNPSHTVAVSQFSSQEDLYTSLMVAVAGGNAPDVVVGNHTMAPALLEAGIVAPYCIPGECPECESANPPRWCAYASNGIYNDYSSYSDYGGFEASMIPALQLDSNRCVQEDCAECAAPTPTGFARPLYCDYIHRSSNLDILQAGFAVWNDEWEWVFPIGRPAWWSHLAYAVDLSWLEQMGLEMPATIPDAEETQSHASGIHAYDLDGEYCGTVPYRFKIPGWVGGPLPDPWENANIFIVPSEQLAFLSEHRPGLQAAVIEGHRPEIIVTGAFVLSTTQERSAALEFMYELGSDETQLEGALGTTFLPTNNGAFENTFDLVPGVRDSALGGVLAPTYQQ</sequence>